<evidence type="ECO:0000313" key="1">
    <source>
        <dbReference type="EMBL" id="OSX78113.1"/>
    </source>
</evidence>
<dbReference type="AlphaFoldDB" id="A0A1X6PBT3"/>
<name>A0A1X6PBT3_PORUM</name>
<dbReference type="InterPro" id="IPR011989">
    <property type="entry name" value="ARM-like"/>
</dbReference>
<sequence>MSRRRPATRPFIPVRAAGGGCGWRRAVGGRGVARAAACVEAGGGPALAAAGTPLKRCAARRAAGGAVFFGPLGARLGRGGCRPYGRLGGLRRRWGCLDPIVVAAALLLPACSVSCLPPSCIALAVTMTLLPVLAEVAEDAELGHVTAERSDHKSLSGDYFSQPVTATSVLVDASTMANTRDKARPPAAERVEQLTTRPATAAARSSPLLIASTLELLNQARSGRRAGGAASVHDGGKATTPDAVRAQVVDALNGATAALPADVLLALNALLGAVEGGDKADGGVVSAATGVTSALQALVDHGGVPLIVQALTKGVANEALVVTSCRLLKAVTRASVDLAALVGVTYGGVEAVLEGMGRHRRSLPVQTEALHTLLGLTPAAAAAGAPVGGAVGGVHEEEPPRRAARNRRGLDLLCVPE</sequence>
<organism evidence="1 2">
    <name type="scientific">Porphyra umbilicalis</name>
    <name type="common">Purple laver</name>
    <name type="synonym">Red alga</name>
    <dbReference type="NCBI Taxonomy" id="2786"/>
    <lineage>
        <taxon>Eukaryota</taxon>
        <taxon>Rhodophyta</taxon>
        <taxon>Bangiophyceae</taxon>
        <taxon>Bangiales</taxon>
        <taxon>Bangiaceae</taxon>
        <taxon>Porphyra</taxon>
    </lineage>
</organism>
<dbReference type="EMBL" id="KV918821">
    <property type="protein sequence ID" value="OSX78113.1"/>
    <property type="molecule type" value="Genomic_DNA"/>
</dbReference>
<gene>
    <name evidence="1" type="ORF">BU14_0121s0041</name>
</gene>
<keyword evidence="2" id="KW-1185">Reference proteome</keyword>
<dbReference type="Proteomes" id="UP000218209">
    <property type="component" value="Unassembled WGS sequence"/>
</dbReference>
<evidence type="ECO:0000313" key="2">
    <source>
        <dbReference type="Proteomes" id="UP000218209"/>
    </source>
</evidence>
<protein>
    <submittedName>
        <fullName evidence="1">Uncharacterized protein</fullName>
    </submittedName>
</protein>
<reference evidence="1 2" key="1">
    <citation type="submission" date="2017-03" db="EMBL/GenBank/DDBJ databases">
        <title>WGS assembly of Porphyra umbilicalis.</title>
        <authorList>
            <person name="Brawley S.H."/>
            <person name="Blouin N.A."/>
            <person name="Ficko-Blean E."/>
            <person name="Wheeler G.L."/>
            <person name="Lohr M."/>
            <person name="Goodson H.V."/>
            <person name="Jenkins J.W."/>
            <person name="Blaby-Haas C.E."/>
            <person name="Helliwell K.E."/>
            <person name="Chan C."/>
            <person name="Marriage T."/>
            <person name="Bhattacharya D."/>
            <person name="Klein A.S."/>
            <person name="Badis Y."/>
            <person name="Brodie J."/>
            <person name="Cao Y."/>
            <person name="Collen J."/>
            <person name="Dittami S.M."/>
            <person name="Gachon C.M."/>
            <person name="Green B.R."/>
            <person name="Karpowicz S."/>
            <person name="Kim J.W."/>
            <person name="Kudahl U."/>
            <person name="Lin S."/>
            <person name="Michel G."/>
            <person name="Mittag M."/>
            <person name="Olson B.J."/>
            <person name="Pangilinan J."/>
            <person name="Peng Y."/>
            <person name="Qiu H."/>
            <person name="Shu S."/>
            <person name="Singer J.T."/>
            <person name="Smith A.G."/>
            <person name="Sprecher B.N."/>
            <person name="Wagner V."/>
            <person name="Wang W."/>
            <person name="Wang Z.-Y."/>
            <person name="Yan J."/>
            <person name="Yarish C."/>
            <person name="Zoeuner-Riek S."/>
            <person name="Zhuang Y."/>
            <person name="Zou Y."/>
            <person name="Lindquist E.A."/>
            <person name="Grimwood J."/>
            <person name="Barry K."/>
            <person name="Rokhsar D.S."/>
            <person name="Schmutz J."/>
            <person name="Stiller J.W."/>
            <person name="Grossman A.R."/>
            <person name="Prochnik S.E."/>
        </authorList>
    </citation>
    <scope>NUCLEOTIDE SEQUENCE [LARGE SCALE GENOMIC DNA]</scope>
    <source>
        <strain evidence="1">4086291</strain>
    </source>
</reference>
<proteinExistence type="predicted"/>
<accession>A0A1X6PBT3</accession>
<dbReference type="Gene3D" id="1.25.10.10">
    <property type="entry name" value="Leucine-rich Repeat Variant"/>
    <property type="match status" value="1"/>
</dbReference>